<protein>
    <submittedName>
        <fullName evidence="4">Holin</fullName>
    </submittedName>
</protein>
<proteinExistence type="inferred from homology"/>
<dbReference type="GO" id="GO:0016798">
    <property type="term" value="F:hydrolase activity, acting on glycosyl bonds"/>
    <property type="evidence" value="ECO:0007669"/>
    <property type="project" value="UniProtKB-KW"/>
</dbReference>
<evidence type="ECO:0000313" key="5">
    <source>
        <dbReference type="Proteomes" id="UP001054884"/>
    </source>
</evidence>
<evidence type="ECO:0000256" key="2">
    <source>
        <dbReference type="ARBA" id="ARBA00022801"/>
    </source>
</evidence>
<evidence type="ECO:0000313" key="4">
    <source>
        <dbReference type="EMBL" id="GHN33576.1"/>
    </source>
</evidence>
<dbReference type="PROSITE" id="PS51904">
    <property type="entry name" value="GLYCOSYL_HYDROL_F25_2"/>
    <property type="match status" value="1"/>
</dbReference>
<keyword evidence="3" id="KW-0326">Glycosidase</keyword>
<gene>
    <name evidence="4" type="ORF">ME791_07280</name>
</gene>
<name>A0ABD0AEQ7_9LACO</name>
<dbReference type="InterPro" id="IPR002053">
    <property type="entry name" value="Glyco_hydro_25"/>
</dbReference>
<keyword evidence="2" id="KW-0378">Hydrolase</keyword>
<dbReference type="Gene3D" id="3.20.20.80">
    <property type="entry name" value="Glycosidases"/>
    <property type="match status" value="1"/>
</dbReference>
<dbReference type="RefSeq" id="WP_236160446.1">
    <property type="nucleotide sequence ID" value="NZ_BNHQ01000081.1"/>
</dbReference>
<sequence>MATRRYGVDVAAYQSTSMGNFHTAGASFVVVKLTEGTNYFNPKARAQVASSRANHCYTHAYHFANFGSSVSQAQAEAKYFLSYAAKVNISKKRMIFLDWEGNTYNCVTGSKAANTKAILAFMDVCHKAGYPVGLYSGASLMRTAIDTSQVIKRYGTCLWVASYPTMSAVSAADFGYFPSMLDGIVIWQFTSNWKGMGVDGNVMLIDMYSNTSNPAQKEVKKEALNKVSKPSKPLFIVYAPLINGDPNWKIALRDGSGHLTGKYIKTNSRWQVWDKKPMKGETWYKLGTDEQWAPASYLKKV</sequence>
<dbReference type="SMART" id="SM00641">
    <property type="entry name" value="Glyco_25"/>
    <property type="match status" value="2"/>
</dbReference>
<dbReference type="Proteomes" id="UP001054884">
    <property type="component" value="Unassembled WGS sequence"/>
</dbReference>
<dbReference type="SUPFAM" id="SSF51445">
    <property type="entry name" value="(Trans)glycosidases"/>
    <property type="match status" value="1"/>
</dbReference>
<comment type="similarity">
    <text evidence="1">Belongs to the glycosyl hydrolase 25 family.</text>
</comment>
<dbReference type="InterPro" id="IPR018077">
    <property type="entry name" value="Glyco_hydro_fam25_subgr"/>
</dbReference>
<organism evidence="4 5">
    <name type="scientific">Lactobacillus delbrueckii</name>
    <dbReference type="NCBI Taxonomy" id="1584"/>
    <lineage>
        <taxon>Bacteria</taxon>
        <taxon>Bacillati</taxon>
        <taxon>Bacillota</taxon>
        <taxon>Bacilli</taxon>
        <taxon>Lactobacillales</taxon>
        <taxon>Lactobacillaceae</taxon>
        <taxon>Lactobacillus</taxon>
    </lineage>
</organism>
<dbReference type="PANTHER" id="PTHR34135">
    <property type="entry name" value="LYSOZYME"/>
    <property type="match status" value="1"/>
</dbReference>
<evidence type="ECO:0000256" key="1">
    <source>
        <dbReference type="ARBA" id="ARBA00010646"/>
    </source>
</evidence>
<accession>A0ABD0AEQ7</accession>
<dbReference type="EMBL" id="BNHY01000011">
    <property type="protein sequence ID" value="GHN33576.1"/>
    <property type="molecule type" value="Genomic_DNA"/>
</dbReference>
<comment type="caution">
    <text evidence="4">The sequence shown here is derived from an EMBL/GenBank/DDBJ whole genome shotgun (WGS) entry which is preliminary data.</text>
</comment>
<dbReference type="CDD" id="cd06415">
    <property type="entry name" value="GH25_Cpl1-like"/>
    <property type="match status" value="1"/>
</dbReference>
<dbReference type="InterPro" id="IPR017853">
    <property type="entry name" value="GH"/>
</dbReference>
<reference evidence="4 5" key="1">
    <citation type="journal article" date="2022" name="J. Dairy Sci.">
        <title>Genetic diversity of Lactobacillus delbrueckii isolated from raw milk in Hokkaido, Japan.</title>
        <authorList>
            <person name="Tsuchihashi H."/>
            <person name="Ichikawa A."/>
            <person name="Takeda M."/>
            <person name="Koizumi A."/>
            <person name="Mizoguchi C."/>
            <person name="Ishida T."/>
            <person name="Kimura K."/>
        </authorList>
    </citation>
    <scope>NUCLEOTIDE SEQUENCE [LARGE SCALE GENOMIC DNA]</scope>
    <source>
        <strain evidence="4 5">ME-791</strain>
    </source>
</reference>
<dbReference type="Pfam" id="PF01183">
    <property type="entry name" value="Glyco_hydro_25"/>
    <property type="match status" value="1"/>
</dbReference>
<evidence type="ECO:0000256" key="3">
    <source>
        <dbReference type="ARBA" id="ARBA00023295"/>
    </source>
</evidence>
<dbReference type="AlphaFoldDB" id="A0ABD0AEQ7"/>
<dbReference type="PANTHER" id="PTHR34135:SF2">
    <property type="entry name" value="LYSOZYME"/>
    <property type="match status" value="1"/>
</dbReference>